<evidence type="ECO:0000313" key="2">
    <source>
        <dbReference type="Proteomes" id="UP001634394"/>
    </source>
</evidence>
<organism evidence="1 2">
    <name type="scientific">Sinanodonta woodiana</name>
    <name type="common">Chinese pond mussel</name>
    <name type="synonym">Anodonta woodiana</name>
    <dbReference type="NCBI Taxonomy" id="1069815"/>
    <lineage>
        <taxon>Eukaryota</taxon>
        <taxon>Metazoa</taxon>
        <taxon>Spiralia</taxon>
        <taxon>Lophotrochozoa</taxon>
        <taxon>Mollusca</taxon>
        <taxon>Bivalvia</taxon>
        <taxon>Autobranchia</taxon>
        <taxon>Heteroconchia</taxon>
        <taxon>Palaeoheterodonta</taxon>
        <taxon>Unionida</taxon>
        <taxon>Unionoidea</taxon>
        <taxon>Unionidae</taxon>
        <taxon>Unioninae</taxon>
        <taxon>Sinanodonta</taxon>
    </lineage>
</organism>
<comment type="caution">
    <text evidence="1">The sequence shown here is derived from an EMBL/GenBank/DDBJ whole genome shotgun (WGS) entry which is preliminary data.</text>
</comment>
<dbReference type="EMBL" id="JBJQND010000009">
    <property type="protein sequence ID" value="KAL3867255.1"/>
    <property type="molecule type" value="Genomic_DNA"/>
</dbReference>
<sequence>MSGTTFEIVIDHNRLTLSNEMQSKMMLGTPALQPHYKAQQELQTTYECRWTSARANE</sequence>
<reference evidence="1 2" key="1">
    <citation type="submission" date="2024-11" db="EMBL/GenBank/DDBJ databases">
        <title>Chromosome-level genome assembly of the freshwater bivalve Anodonta woodiana.</title>
        <authorList>
            <person name="Chen X."/>
        </authorList>
    </citation>
    <scope>NUCLEOTIDE SEQUENCE [LARGE SCALE GENOMIC DNA]</scope>
    <source>
        <strain evidence="1">MN2024</strain>
        <tissue evidence="1">Gills</tissue>
    </source>
</reference>
<proteinExistence type="predicted"/>
<gene>
    <name evidence="1" type="ORF">ACJMK2_044471</name>
</gene>
<dbReference type="AlphaFoldDB" id="A0ABD3W119"/>
<evidence type="ECO:0000313" key="1">
    <source>
        <dbReference type="EMBL" id="KAL3867255.1"/>
    </source>
</evidence>
<keyword evidence="2" id="KW-1185">Reference proteome</keyword>
<dbReference type="Proteomes" id="UP001634394">
    <property type="component" value="Unassembled WGS sequence"/>
</dbReference>
<feature type="non-terminal residue" evidence="1">
    <location>
        <position position="57"/>
    </location>
</feature>
<protein>
    <submittedName>
        <fullName evidence="1">Uncharacterized protein</fullName>
    </submittedName>
</protein>
<name>A0ABD3W119_SINWO</name>
<accession>A0ABD3W119</accession>